<dbReference type="PANTHER" id="PTHR34562">
    <property type="entry name" value="WPP DOMAIN-INTERACTING PROTEIN 2"/>
    <property type="match status" value="1"/>
</dbReference>
<evidence type="ECO:0000256" key="1">
    <source>
        <dbReference type="SAM" id="Coils"/>
    </source>
</evidence>
<organism evidence="4 5">
    <name type="scientific">Erythroxylum novogranatense</name>
    <dbReference type="NCBI Taxonomy" id="1862640"/>
    <lineage>
        <taxon>Eukaryota</taxon>
        <taxon>Viridiplantae</taxon>
        <taxon>Streptophyta</taxon>
        <taxon>Embryophyta</taxon>
        <taxon>Tracheophyta</taxon>
        <taxon>Spermatophyta</taxon>
        <taxon>Magnoliopsida</taxon>
        <taxon>eudicotyledons</taxon>
        <taxon>Gunneridae</taxon>
        <taxon>Pentapetalae</taxon>
        <taxon>rosids</taxon>
        <taxon>fabids</taxon>
        <taxon>Malpighiales</taxon>
        <taxon>Erythroxylaceae</taxon>
        <taxon>Erythroxylum</taxon>
    </lineage>
</organism>
<feature type="region of interest" description="Disordered" evidence="2">
    <location>
        <begin position="293"/>
        <end position="312"/>
    </location>
</feature>
<reference evidence="4 5" key="1">
    <citation type="submission" date="2021-09" db="EMBL/GenBank/DDBJ databases">
        <title>Genomic insights and catalytic innovation underlie evolution of tropane alkaloids biosynthesis.</title>
        <authorList>
            <person name="Wang Y.-J."/>
            <person name="Tian T."/>
            <person name="Huang J.-P."/>
            <person name="Huang S.-X."/>
        </authorList>
    </citation>
    <scope>NUCLEOTIDE SEQUENCE [LARGE SCALE GENOMIC DNA]</scope>
    <source>
        <strain evidence="4">KIB-2018</strain>
        <tissue evidence="4">Leaf</tissue>
    </source>
</reference>
<evidence type="ECO:0000256" key="2">
    <source>
        <dbReference type="SAM" id="MobiDB-lite"/>
    </source>
</evidence>
<feature type="region of interest" description="Disordered" evidence="2">
    <location>
        <begin position="55"/>
        <end position="103"/>
    </location>
</feature>
<keyword evidence="3" id="KW-0812">Transmembrane</keyword>
<feature type="compositionally biased region" description="Basic and acidic residues" evidence="2">
    <location>
        <begin position="248"/>
        <end position="267"/>
    </location>
</feature>
<dbReference type="InterPro" id="IPR044696">
    <property type="entry name" value="WIP1/2/3"/>
</dbReference>
<keyword evidence="3" id="KW-1133">Transmembrane helix</keyword>
<feature type="region of interest" description="Disordered" evidence="2">
    <location>
        <begin position="1"/>
        <end position="24"/>
    </location>
</feature>
<gene>
    <name evidence="4" type="ORF">K2173_015360</name>
</gene>
<protein>
    <recommendedName>
        <fullName evidence="6">WPP domain-interacting protein 1</fullName>
    </recommendedName>
</protein>
<evidence type="ECO:0008006" key="6">
    <source>
        <dbReference type="Google" id="ProtNLM"/>
    </source>
</evidence>
<feature type="compositionally biased region" description="Polar residues" evidence="2">
    <location>
        <begin position="293"/>
        <end position="310"/>
    </location>
</feature>
<feature type="coiled-coil region" evidence="1">
    <location>
        <begin position="411"/>
        <end position="452"/>
    </location>
</feature>
<dbReference type="PANTHER" id="PTHR34562:SF8">
    <property type="entry name" value="WPP DOMAIN-INTERACTING PROTEIN 1"/>
    <property type="match status" value="1"/>
</dbReference>
<accession>A0AAV8SSC3</accession>
<comment type="caution">
    <text evidence="4">The sequence shown here is derived from an EMBL/GenBank/DDBJ whole genome shotgun (WGS) entry which is preliminary data.</text>
</comment>
<name>A0AAV8SSC3_9ROSI</name>
<keyword evidence="3" id="KW-0472">Membrane</keyword>
<proteinExistence type="predicted"/>
<feature type="region of interest" description="Disordered" evidence="2">
    <location>
        <begin position="245"/>
        <end position="267"/>
    </location>
</feature>
<feature type="compositionally biased region" description="Low complexity" evidence="2">
    <location>
        <begin position="82"/>
        <end position="98"/>
    </location>
</feature>
<evidence type="ECO:0000256" key="3">
    <source>
        <dbReference type="SAM" id="Phobius"/>
    </source>
</evidence>
<keyword evidence="1" id="KW-0175">Coiled coil</keyword>
<evidence type="ECO:0000313" key="4">
    <source>
        <dbReference type="EMBL" id="KAJ8754848.1"/>
    </source>
</evidence>
<evidence type="ECO:0000313" key="5">
    <source>
        <dbReference type="Proteomes" id="UP001159364"/>
    </source>
</evidence>
<dbReference type="AlphaFoldDB" id="A0AAV8SSC3"/>
<keyword evidence="5" id="KW-1185">Reference proteome</keyword>
<sequence length="598" mass="65483">MDLASECSAHESVEDNELTTPSEYSVTNLLVVGDDDDDDDGEVKAIGSCSIQCHPTVSGGSANSQQYKEGEESEHVGNLGNLSLLTASSPSAGSSPPTKGYGLKKWRRIKRDVVKDVPVNGDIGKVLKRPSSGNPTKPTLLSPAEIKQHSQGLVESANESRNVAFPDGFVNYVSSFESRFALGSAFTSGTDSENCDDRSSKSSTAASAPRGRNELPASSGYVWENNRIKNLACKWISSSAQHLKQVKGHAENSKKPRGERVKIEEENSHSCVESDSINSKFFFMQGATSVMSNGNLSERSTNSDGESSNEAHAVDEHFSQEIQTGNDQENAVEVEDLSSSWEDKEDNIAINQPSSNHDALVESIIALQSVQEALQSEVQKLGEIGEINTASSGIQESSSSDQLEFGSNRKLTSLESKVLCLTENVAHLESRLEEARTMLKLKESRVAELEATLNHGISPNAELGNTVELVQMSCREIESQLEGLFRQKIEGEIEHLALARTVQKFRIDLNNHIRETVSEQEKRLNQLGGTEIEENVLNKQAEELKKYKGDMLETEEVLKMQKGVFKVASYFFIQLILFVLILGLLMSQLPHSSFVVPT</sequence>
<feature type="region of interest" description="Disordered" evidence="2">
    <location>
        <begin position="124"/>
        <end position="154"/>
    </location>
</feature>
<feature type="transmembrane region" description="Helical" evidence="3">
    <location>
        <begin position="567"/>
        <end position="585"/>
    </location>
</feature>
<dbReference type="EMBL" id="JAIWQS010000009">
    <property type="protein sequence ID" value="KAJ8754848.1"/>
    <property type="molecule type" value="Genomic_DNA"/>
</dbReference>
<feature type="compositionally biased region" description="Polar residues" evidence="2">
    <location>
        <begin position="55"/>
        <end position="67"/>
    </location>
</feature>
<feature type="region of interest" description="Disordered" evidence="2">
    <location>
        <begin position="187"/>
        <end position="218"/>
    </location>
</feature>
<dbReference type="Proteomes" id="UP001159364">
    <property type="component" value="Linkage Group LG09"/>
</dbReference>